<dbReference type="GO" id="GO:0046872">
    <property type="term" value="F:metal ion binding"/>
    <property type="evidence" value="ECO:0007669"/>
    <property type="project" value="UniProtKB-KW"/>
</dbReference>
<dbReference type="InterPro" id="IPR009051">
    <property type="entry name" value="Helical_ferredxn"/>
</dbReference>
<evidence type="ECO:0000313" key="5">
    <source>
        <dbReference type="EMBL" id="ACV62232.1"/>
    </source>
</evidence>
<evidence type="ECO:0000259" key="4">
    <source>
        <dbReference type="PROSITE" id="PS51379"/>
    </source>
</evidence>
<organism evidence="5 6">
    <name type="scientific">Desulfofarcimen acetoxidans (strain ATCC 49208 / DSM 771 / KCTC 5769 / VKM B-1644 / 5575)</name>
    <name type="common">Desulfotomaculum acetoxidans</name>
    <dbReference type="NCBI Taxonomy" id="485916"/>
    <lineage>
        <taxon>Bacteria</taxon>
        <taxon>Bacillati</taxon>
        <taxon>Bacillota</taxon>
        <taxon>Clostridia</taxon>
        <taxon>Eubacteriales</taxon>
        <taxon>Peptococcaceae</taxon>
        <taxon>Desulfofarcimen</taxon>
    </lineage>
</organism>
<dbReference type="PROSITE" id="PS51379">
    <property type="entry name" value="4FE4S_FER_2"/>
    <property type="match status" value="1"/>
</dbReference>
<evidence type="ECO:0000313" key="6">
    <source>
        <dbReference type="Proteomes" id="UP000002217"/>
    </source>
</evidence>
<evidence type="ECO:0000256" key="3">
    <source>
        <dbReference type="ARBA" id="ARBA00023014"/>
    </source>
</evidence>
<gene>
    <name evidence="5" type="ordered locus">Dtox_1355</name>
</gene>
<dbReference type="Gene3D" id="1.10.1060.10">
    <property type="entry name" value="Alpha-helical ferredoxin"/>
    <property type="match status" value="1"/>
</dbReference>
<keyword evidence="1" id="KW-0479">Metal-binding</keyword>
<reference evidence="5 6" key="1">
    <citation type="journal article" date="2009" name="Stand. Genomic Sci.">
        <title>Complete genome sequence of Desulfotomaculum acetoxidans type strain (5575).</title>
        <authorList>
            <person name="Spring S."/>
            <person name="Lapidus A."/>
            <person name="Schroder M."/>
            <person name="Gleim D."/>
            <person name="Sims D."/>
            <person name="Meincke L."/>
            <person name="Glavina Del Rio T."/>
            <person name="Tice H."/>
            <person name="Copeland A."/>
            <person name="Cheng J.F."/>
            <person name="Lucas S."/>
            <person name="Chen F."/>
            <person name="Nolan M."/>
            <person name="Bruce D."/>
            <person name="Goodwin L."/>
            <person name="Pitluck S."/>
            <person name="Ivanova N."/>
            <person name="Mavromatis K."/>
            <person name="Mikhailova N."/>
            <person name="Pati A."/>
            <person name="Chen A."/>
            <person name="Palaniappan K."/>
            <person name="Land M."/>
            <person name="Hauser L."/>
            <person name="Chang Y.J."/>
            <person name="Jeffries C.D."/>
            <person name="Chain P."/>
            <person name="Saunders E."/>
            <person name="Brettin T."/>
            <person name="Detter J.C."/>
            <person name="Goker M."/>
            <person name="Bristow J."/>
            <person name="Eisen J.A."/>
            <person name="Markowitz V."/>
            <person name="Hugenholtz P."/>
            <person name="Kyrpides N.C."/>
            <person name="Klenk H.P."/>
            <person name="Han C."/>
        </authorList>
    </citation>
    <scope>NUCLEOTIDE SEQUENCE [LARGE SCALE GENOMIC DNA]</scope>
    <source>
        <strain evidence="6">ATCC 49208 / DSM 771 / VKM B-1644</strain>
    </source>
</reference>
<dbReference type="EMBL" id="CP001720">
    <property type="protein sequence ID" value="ACV62232.1"/>
    <property type="molecule type" value="Genomic_DNA"/>
</dbReference>
<dbReference type="STRING" id="485916.Dtox_1355"/>
<dbReference type="AlphaFoldDB" id="C8W6E3"/>
<dbReference type="OrthoDB" id="9773828at2"/>
<evidence type="ECO:0000256" key="1">
    <source>
        <dbReference type="ARBA" id="ARBA00022723"/>
    </source>
</evidence>
<dbReference type="InterPro" id="IPR017896">
    <property type="entry name" value="4Fe4S_Fe-S-bd"/>
</dbReference>
<name>C8W6E3_DESAS</name>
<dbReference type="SUPFAM" id="SSF54862">
    <property type="entry name" value="4Fe-4S ferredoxins"/>
    <property type="match status" value="1"/>
</dbReference>
<keyword evidence="6" id="KW-1185">Reference proteome</keyword>
<sequence length="320" mass="36340">MNNITLELRKQARKLLEDQVVQLVIGYGRGSDPFRVTPVFVRHPDFVDSLIWNPFCINNLAKYLIEYRYLPGKIAVVIKGCDSRAVNRLIQDNQIERDKIVLLGVPCTGILEAEKVAKTTGYQLELERCSEQEEKFTLHTSSGDFSFAAKDSLITKCYSCYNHNPVVFDIMLGPAAKENPAAVKYSEVESLEKLNVKEKSEYWDMYFSRCLRCYACRNVCTACTCQECIFNQAKPAWVDRINNLSNNTSFHLIRAFHVAGRCVDCGECDRVCPVNIPLRHLNQKILKDLQELYDAPIPGADLETGPALGCFVTEDPEEFM</sequence>
<dbReference type="Proteomes" id="UP000002217">
    <property type="component" value="Chromosome"/>
</dbReference>
<keyword evidence="3" id="KW-0411">Iron-sulfur</keyword>
<proteinExistence type="predicted"/>
<dbReference type="eggNOG" id="COG1143">
    <property type="taxonomic scope" value="Bacteria"/>
</dbReference>
<evidence type="ECO:0000256" key="2">
    <source>
        <dbReference type="ARBA" id="ARBA00023004"/>
    </source>
</evidence>
<dbReference type="PROSITE" id="PS00198">
    <property type="entry name" value="4FE4S_FER_1"/>
    <property type="match status" value="1"/>
</dbReference>
<feature type="domain" description="4Fe-4S ferredoxin-type" evidence="4">
    <location>
        <begin position="253"/>
        <end position="284"/>
    </location>
</feature>
<accession>C8W6E3</accession>
<dbReference type="GO" id="GO:0051536">
    <property type="term" value="F:iron-sulfur cluster binding"/>
    <property type="evidence" value="ECO:0007669"/>
    <property type="project" value="UniProtKB-KW"/>
</dbReference>
<dbReference type="RefSeq" id="WP_015756947.1">
    <property type="nucleotide sequence ID" value="NC_013216.1"/>
</dbReference>
<dbReference type="HOGENOM" id="CLU_063409_0_0_9"/>
<dbReference type="KEGG" id="dae:Dtox_1355"/>
<protein>
    <submittedName>
        <fullName evidence="5">4Fe-4S ferredoxin iron-sulfur binding domain protein</fullName>
    </submittedName>
</protein>
<dbReference type="eggNOG" id="COG1035">
    <property type="taxonomic scope" value="Bacteria"/>
</dbReference>
<dbReference type="InterPro" id="IPR017900">
    <property type="entry name" value="4Fe4S_Fe_S_CS"/>
</dbReference>
<keyword evidence="2" id="KW-0408">Iron</keyword>